<name>A0A1B6FCC3_9HEMI</name>
<evidence type="ECO:0008006" key="2">
    <source>
        <dbReference type="Google" id="ProtNLM"/>
    </source>
</evidence>
<dbReference type="EMBL" id="GECZ01021909">
    <property type="protein sequence ID" value="JAS47860.1"/>
    <property type="molecule type" value="Transcribed_RNA"/>
</dbReference>
<reference evidence="1" key="1">
    <citation type="submission" date="2015-11" db="EMBL/GenBank/DDBJ databases">
        <title>De novo transcriptome assembly of four potential Pierce s Disease insect vectors from Arizona vineyards.</title>
        <authorList>
            <person name="Tassone E.E."/>
        </authorList>
    </citation>
    <scope>NUCLEOTIDE SEQUENCE</scope>
</reference>
<sequence length="160" mass="17158">LEDVQCILPFSYLYRKMEKIALVVLLVSIASVVCQDNRDWHVGVDTVNPSGTVVHGHANIPLHRGDDGNLNANVHGSRVFGGPYNREQTMGGGLKYEHNSGLHGGLDATNMRGYGTRYSATVGGSRRLGPGTFSIDGGASRLPGSSRTEGNVWATYSVPF</sequence>
<gene>
    <name evidence="1" type="ORF">g.20402</name>
</gene>
<proteinExistence type="predicted"/>
<protein>
    <recommendedName>
        <fullName evidence="2">Attacin C-terminal domain-containing protein</fullName>
    </recommendedName>
</protein>
<accession>A0A1B6FCC3</accession>
<organism evidence="1">
    <name type="scientific">Cuerna arida</name>
    <dbReference type="NCBI Taxonomy" id="1464854"/>
    <lineage>
        <taxon>Eukaryota</taxon>
        <taxon>Metazoa</taxon>
        <taxon>Ecdysozoa</taxon>
        <taxon>Arthropoda</taxon>
        <taxon>Hexapoda</taxon>
        <taxon>Insecta</taxon>
        <taxon>Pterygota</taxon>
        <taxon>Neoptera</taxon>
        <taxon>Paraneoptera</taxon>
        <taxon>Hemiptera</taxon>
        <taxon>Auchenorrhyncha</taxon>
        <taxon>Membracoidea</taxon>
        <taxon>Cicadellidae</taxon>
        <taxon>Cicadellinae</taxon>
        <taxon>Proconiini</taxon>
        <taxon>Cuerna</taxon>
    </lineage>
</organism>
<dbReference type="AlphaFoldDB" id="A0A1B6FCC3"/>
<feature type="non-terminal residue" evidence="1">
    <location>
        <position position="1"/>
    </location>
</feature>
<evidence type="ECO:0000313" key="1">
    <source>
        <dbReference type="EMBL" id="JAS47860.1"/>
    </source>
</evidence>